<dbReference type="InterPro" id="IPR006162">
    <property type="entry name" value="Ppantetheine_attach_site"/>
</dbReference>
<dbReference type="InterPro" id="IPR000873">
    <property type="entry name" value="AMP-dep_synth/lig_dom"/>
</dbReference>
<dbReference type="PANTHER" id="PTHR45527">
    <property type="entry name" value="NONRIBOSOMAL PEPTIDE SYNTHETASE"/>
    <property type="match status" value="1"/>
</dbReference>
<dbReference type="InterPro" id="IPR009081">
    <property type="entry name" value="PP-bd_ACP"/>
</dbReference>
<evidence type="ECO:0000256" key="1">
    <source>
        <dbReference type="ARBA" id="ARBA00001957"/>
    </source>
</evidence>
<dbReference type="Pfam" id="PF13193">
    <property type="entry name" value="AMP-binding_C"/>
    <property type="match status" value="1"/>
</dbReference>
<organism evidence="5 6">
    <name type="scientific">Kibdelosporangium lantanae</name>
    <dbReference type="NCBI Taxonomy" id="1497396"/>
    <lineage>
        <taxon>Bacteria</taxon>
        <taxon>Bacillati</taxon>
        <taxon>Actinomycetota</taxon>
        <taxon>Actinomycetes</taxon>
        <taxon>Pseudonocardiales</taxon>
        <taxon>Pseudonocardiaceae</taxon>
        <taxon>Kibdelosporangium</taxon>
    </lineage>
</organism>
<dbReference type="CDD" id="cd05930">
    <property type="entry name" value="A_NRPS"/>
    <property type="match status" value="1"/>
</dbReference>
<evidence type="ECO:0000313" key="6">
    <source>
        <dbReference type="Proteomes" id="UP001597045"/>
    </source>
</evidence>
<gene>
    <name evidence="5" type="ORF">ACFQ1S_10795</name>
</gene>
<comment type="caution">
    <text evidence="5">The sequence shown here is derived from an EMBL/GenBank/DDBJ whole genome shotgun (WGS) entry which is preliminary data.</text>
</comment>
<dbReference type="Gene3D" id="3.40.50.12780">
    <property type="entry name" value="N-terminal domain of ligase-like"/>
    <property type="match status" value="1"/>
</dbReference>
<protein>
    <submittedName>
        <fullName evidence="5">AMP-binding protein</fullName>
    </submittedName>
</protein>
<dbReference type="Pfam" id="PF00550">
    <property type="entry name" value="PP-binding"/>
    <property type="match status" value="2"/>
</dbReference>
<dbReference type="SUPFAM" id="SSF56801">
    <property type="entry name" value="Acetyl-CoA synthetase-like"/>
    <property type="match status" value="1"/>
</dbReference>
<dbReference type="Proteomes" id="UP001597045">
    <property type="component" value="Unassembled WGS sequence"/>
</dbReference>
<dbReference type="InterPro" id="IPR042099">
    <property type="entry name" value="ANL_N_sf"/>
</dbReference>
<dbReference type="PROSITE" id="PS00455">
    <property type="entry name" value="AMP_BINDING"/>
    <property type="match status" value="1"/>
</dbReference>
<dbReference type="InterPro" id="IPR001242">
    <property type="entry name" value="Condensation_dom"/>
</dbReference>
<evidence type="ECO:0000313" key="5">
    <source>
        <dbReference type="EMBL" id="MFD1046015.1"/>
    </source>
</evidence>
<feature type="domain" description="Carrier" evidence="4">
    <location>
        <begin position="346"/>
        <end position="419"/>
    </location>
</feature>
<accession>A0ABW3MAQ4</accession>
<evidence type="ECO:0000259" key="4">
    <source>
        <dbReference type="PROSITE" id="PS50075"/>
    </source>
</evidence>
<dbReference type="Pfam" id="PF00668">
    <property type="entry name" value="Condensation"/>
    <property type="match status" value="1"/>
</dbReference>
<dbReference type="Gene3D" id="1.10.1200.10">
    <property type="entry name" value="ACP-like"/>
    <property type="match status" value="2"/>
</dbReference>
<keyword evidence="2" id="KW-0596">Phosphopantetheine</keyword>
<dbReference type="InterPro" id="IPR020845">
    <property type="entry name" value="AMP-binding_CS"/>
</dbReference>
<feature type="domain" description="Carrier" evidence="4">
    <location>
        <begin position="417"/>
        <end position="491"/>
    </location>
</feature>
<dbReference type="SMART" id="SM00823">
    <property type="entry name" value="PKS_PP"/>
    <property type="match status" value="2"/>
</dbReference>
<feature type="non-terminal residue" evidence="5">
    <location>
        <position position="745"/>
    </location>
</feature>
<dbReference type="PROSITE" id="PS50075">
    <property type="entry name" value="CARRIER"/>
    <property type="match status" value="2"/>
</dbReference>
<dbReference type="EMBL" id="JBHTIS010000488">
    <property type="protein sequence ID" value="MFD1046015.1"/>
    <property type="molecule type" value="Genomic_DNA"/>
</dbReference>
<proteinExistence type="predicted"/>
<dbReference type="InterPro" id="IPR036736">
    <property type="entry name" value="ACP-like_sf"/>
</dbReference>
<dbReference type="Pfam" id="PF00501">
    <property type="entry name" value="AMP-binding"/>
    <property type="match status" value="1"/>
</dbReference>
<dbReference type="Gene3D" id="3.30.559.10">
    <property type="entry name" value="Chloramphenicol acetyltransferase-like domain"/>
    <property type="match status" value="1"/>
</dbReference>
<comment type="cofactor">
    <cofactor evidence="1">
        <name>pantetheine 4'-phosphate</name>
        <dbReference type="ChEBI" id="CHEBI:47942"/>
    </cofactor>
</comment>
<evidence type="ECO:0000256" key="3">
    <source>
        <dbReference type="ARBA" id="ARBA00022553"/>
    </source>
</evidence>
<dbReference type="PANTHER" id="PTHR45527:SF1">
    <property type="entry name" value="FATTY ACID SYNTHASE"/>
    <property type="match status" value="1"/>
</dbReference>
<name>A0ABW3MAQ4_9PSEU</name>
<dbReference type="SUPFAM" id="SSF52777">
    <property type="entry name" value="CoA-dependent acyltransferases"/>
    <property type="match status" value="1"/>
</dbReference>
<sequence>MFSGSQPAYVIYTSGSTGRPKGVVVEHAALAQYLDYARASYPSLGGEALLHSPVSFDMAVTTLYGPLVSGGCVVVASLEDSGLAPTFSKVTPSHIPLLTAGGVSPSAELVVGGEQLLGEALTAWRAQNPDVAIINEYGPTEATVGCAVYRLEPSDPSPRAAVPVGTPTFNTQLYILDAHLRPVPYGVAGELYIGGAQLARGYLRRPGLTASRFVASPFGGRMYRTGDLARWNADGDLEYMGRIDEQVKLRGFRIELGEIEAVLASAPGVVSAAVTVREDQPGLRRLVGYVVPSAVDVAAVQEWAASRLPEYMVPSGIVPLAGLPLSASGKLDRKALPKPVRVASSGSGGRVETLLRGLFTEVLGVEVGDSDSFFELGGDSIVVIQLVARARKAGLDLMPKDVFAHKSVVGLAEFLGAQVRPEVEVLRGLFKEVLGVEEVGDSDSFFELGGDSIVSIQLVARARKAGLDLMPKDVLRLRTIARLAEVVADRTGAEKAPDVGVGDVDPLPIMRWWRDLGGPVDGIYQSVLVNVPKGLRIDVLTDAVQTVLDHHDALRMRVAPDFTLTVPPPGQRAQDVVYRIDLAELDPLAREETVTGHAEAARQRINAADGVMVQFVWFDSGPEQPSQLLIVAHHLVVDGVSWRILLPDLQALVEGERSLAPVGTSLRRWSQLLPSLTDRDELPFWRDTLRPAPFAEPVDPTRDLVRTARTYTHTLAEPSVTVEALLTALAVAVDQPDLVVDLEGH</sequence>
<dbReference type="InterPro" id="IPR023213">
    <property type="entry name" value="CAT-like_dom_sf"/>
</dbReference>
<evidence type="ECO:0000256" key="2">
    <source>
        <dbReference type="ARBA" id="ARBA00022450"/>
    </source>
</evidence>
<dbReference type="InterPro" id="IPR045851">
    <property type="entry name" value="AMP-bd_C_sf"/>
</dbReference>
<reference evidence="6" key="1">
    <citation type="journal article" date="2019" name="Int. J. Syst. Evol. Microbiol.">
        <title>The Global Catalogue of Microorganisms (GCM) 10K type strain sequencing project: providing services to taxonomists for standard genome sequencing and annotation.</title>
        <authorList>
            <consortium name="The Broad Institute Genomics Platform"/>
            <consortium name="The Broad Institute Genome Sequencing Center for Infectious Disease"/>
            <person name="Wu L."/>
            <person name="Ma J."/>
        </authorList>
    </citation>
    <scope>NUCLEOTIDE SEQUENCE [LARGE SCALE GENOMIC DNA]</scope>
    <source>
        <strain evidence="6">JCM 31486</strain>
    </source>
</reference>
<dbReference type="InterPro" id="IPR020806">
    <property type="entry name" value="PKS_PP-bd"/>
</dbReference>
<dbReference type="Gene3D" id="3.30.300.30">
    <property type="match status" value="1"/>
</dbReference>
<keyword evidence="3" id="KW-0597">Phosphoprotein</keyword>
<dbReference type="PROSITE" id="PS00012">
    <property type="entry name" value="PHOSPHOPANTETHEINE"/>
    <property type="match status" value="2"/>
</dbReference>
<keyword evidence="6" id="KW-1185">Reference proteome</keyword>
<dbReference type="SUPFAM" id="SSF47336">
    <property type="entry name" value="ACP-like"/>
    <property type="match status" value="2"/>
</dbReference>
<dbReference type="InterPro" id="IPR025110">
    <property type="entry name" value="AMP-bd_C"/>
</dbReference>